<feature type="transmembrane region" description="Helical" evidence="12">
    <location>
        <begin position="252"/>
        <end position="272"/>
    </location>
</feature>
<evidence type="ECO:0000259" key="13">
    <source>
        <dbReference type="Pfam" id="PF00485"/>
    </source>
</evidence>
<evidence type="ECO:0000313" key="15">
    <source>
        <dbReference type="Proteomes" id="UP000094869"/>
    </source>
</evidence>
<comment type="pathway">
    <text evidence="1">Carbohydrate biosynthesis; Calvin cycle.</text>
</comment>
<evidence type="ECO:0000256" key="3">
    <source>
        <dbReference type="ARBA" id="ARBA00012042"/>
    </source>
</evidence>
<dbReference type="EMBL" id="MEHD01000036">
    <property type="protein sequence ID" value="ODR49873.1"/>
    <property type="molecule type" value="Genomic_DNA"/>
</dbReference>
<comment type="catalytic activity">
    <reaction evidence="10 11">
        <text>D-ribulose 5-phosphate + ATP = D-ribulose 1,5-bisphosphate + ADP + H(+)</text>
        <dbReference type="Rhea" id="RHEA:19365"/>
        <dbReference type="ChEBI" id="CHEBI:15378"/>
        <dbReference type="ChEBI" id="CHEBI:30616"/>
        <dbReference type="ChEBI" id="CHEBI:57870"/>
        <dbReference type="ChEBI" id="CHEBI:58121"/>
        <dbReference type="ChEBI" id="CHEBI:456216"/>
        <dbReference type="EC" id="2.7.1.19"/>
    </reaction>
</comment>
<dbReference type="Gene3D" id="3.40.50.300">
    <property type="entry name" value="P-loop containing nucleotide triphosphate hydrolases"/>
    <property type="match status" value="1"/>
</dbReference>
<evidence type="ECO:0000256" key="5">
    <source>
        <dbReference type="ARBA" id="ARBA00022567"/>
    </source>
</evidence>
<keyword evidence="7" id="KW-0547">Nucleotide-binding</keyword>
<keyword evidence="9" id="KW-0067">ATP-binding</keyword>
<keyword evidence="8" id="KW-0418">Kinase</keyword>
<feature type="transmembrane region" description="Helical" evidence="12">
    <location>
        <begin position="16"/>
        <end position="38"/>
    </location>
</feature>
<dbReference type="PROSITE" id="PS00567">
    <property type="entry name" value="PHOSPHORIBULOKINASE"/>
    <property type="match status" value="1"/>
</dbReference>
<keyword evidence="12" id="KW-0812">Transmembrane</keyword>
<evidence type="ECO:0000256" key="1">
    <source>
        <dbReference type="ARBA" id="ARBA00005215"/>
    </source>
</evidence>
<sequence>MKRIIGKKSGKERSPLLFFVFGILAVKITLMVCFSSDYQDGMFFPFVNQFINGLGTREWNPWEYYSHTGLVSSFPYPPLMLLIESVPVLLIRLFHAWGLFAGRFLFRLPILIFDCLCVFVLARMFPGKKRYIIVLYFVSPIILYSGYMHGQLDVIPTTLLVCAISVLIRKKRGYQWWFGILMAAAVLTKQHTLAAAPLLFLFMGKRDGWKRVFQAVAVFTVSIAALVLPFWSPGFYRQVICNQEQMLLMKVFLDYGQIKVILPVLALLIIYLRAFFIDKINQKLLLGLCGGLFAVFLILVPPMPGWYTWVVPFITVFFIDFGLERYKNLLLYVVWNISYLCYFVFFHRAGQTDLYLLRYSLDFIKIENTVLQNLIFTCMTGCLIIIAYQMYQKGIASNSFYKRGNLPFLIGISGDSGSGKSCMLELINSLLGRKEVLEIEGDGDHKWERGEEMWNSYTHLDPRANFLYRQALDLQMLREGKNVYRVEYDHSTGKFSEKHRVVPRKYIVVCGLHSLYLPQMRRSLDLKIYMDTEETLRCYWKIQRDIGIRGYSPEKILQQIQKRQADSEKYIAPQKKYADLVIQYLDTGLKDCWIQGYTPSISIRFTLSAAINLENLIQLLCEEGIEVQWEIDGDLDKQTLLVDGSTLRQSCLDAEKIAERIIPQLEEITVTKFSKNPEEGIRELFLLLAISYKMRGEVQ</sequence>
<comment type="caution">
    <text evidence="14">The sequence shown here is derived from an EMBL/GenBank/DDBJ whole genome shotgun (WGS) entry which is preliminary data.</text>
</comment>
<keyword evidence="15" id="KW-1185">Reference proteome</keyword>
<evidence type="ECO:0000256" key="6">
    <source>
        <dbReference type="ARBA" id="ARBA00022679"/>
    </source>
</evidence>
<evidence type="ECO:0000256" key="11">
    <source>
        <dbReference type="RuleBase" id="RU004082"/>
    </source>
</evidence>
<gene>
    <name evidence="14" type="ORF">BEI63_22380</name>
</gene>
<evidence type="ECO:0000313" key="14">
    <source>
        <dbReference type="EMBL" id="ODR49873.1"/>
    </source>
</evidence>
<feature type="transmembrane region" description="Helical" evidence="12">
    <location>
        <begin position="370"/>
        <end position="391"/>
    </location>
</feature>
<keyword evidence="12" id="KW-0472">Membrane</keyword>
<accession>A0ABX3AAL8</accession>
<dbReference type="PANTHER" id="PTHR10285">
    <property type="entry name" value="URIDINE KINASE"/>
    <property type="match status" value="1"/>
</dbReference>
<feature type="transmembrane region" description="Helical" evidence="12">
    <location>
        <begin position="284"/>
        <end position="300"/>
    </location>
</feature>
<comment type="similarity">
    <text evidence="2 11">Belongs to the phosphoribulokinase family.</text>
</comment>
<evidence type="ECO:0000256" key="8">
    <source>
        <dbReference type="ARBA" id="ARBA00022777"/>
    </source>
</evidence>
<dbReference type="PRINTS" id="PR00478">
    <property type="entry name" value="PHRIBLKINASE"/>
</dbReference>
<feature type="transmembrane region" description="Helical" evidence="12">
    <location>
        <begin position="212"/>
        <end position="232"/>
    </location>
</feature>
<organism evidence="14 15">
    <name type="scientific">Eisenbergiella tayi</name>
    <dbReference type="NCBI Taxonomy" id="1432052"/>
    <lineage>
        <taxon>Bacteria</taxon>
        <taxon>Bacillati</taxon>
        <taxon>Bacillota</taxon>
        <taxon>Clostridia</taxon>
        <taxon>Lachnospirales</taxon>
        <taxon>Lachnospiraceae</taxon>
        <taxon>Eisenbergiella</taxon>
    </lineage>
</organism>
<reference evidence="14 15" key="1">
    <citation type="submission" date="2016-08" db="EMBL/GenBank/DDBJ databases">
        <title>Characterization of Isolates of Eisenbergiella tayi Derived from Blood Cultures, Using Whole Genome Sequencing.</title>
        <authorList>
            <person name="Bernier A.-M."/>
            <person name="Burdz T."/>
            <person name="Wiebe D."/>
            <person name="Bernard K."/>
        </authorList>
    </citation>
    <scope>NUCLEOTIDE SEQUENCE [LARGE SCALE GENOMIC DNA]</scope>
    <source>
        <strain evidence="14 15">NML120146</strain>
    </source>
</reference>
<dbReference type="Proteomes" id="UP000094869">
    <property type="component" value="Unassembled WGS sequence"/>
</dbReference>
<evidence type="ECO:0000256" key="12">
    <source>
        <dbReference type="SAM" id="Phobius"/>
    </source>
</evidence>
<dbReference type="Pfam" id="PF00485">
    <property type="entry name" value="PRK"/>
    <property type="match status" value="1"/>
</dbReference>
<proteinExistence type="inferred from homology"/>
<evidence type="ECO:0000256" key="10">
    <source>
        <dbReference type="ARBA" id="ARBA00047663"/>
    </source>
</evidence>
<feature type="domain" description="Phosphoribulokinase/uridine kinase" evidence="13">
    <location>
        <begin position="409"/>
        <end position="586"/>
    </location>
</feature>
<evidence type="ECO:0000256" key="7">
    <source>
        <dbReference type="ARBA" id="ARBA00022741"/>
    </source>
</evidence>
<feature type="transmembrane region" description="Helical" evidence="12">
    <location>
        <begin position="330"/>
        <end position="350"/>
    </location>
</feature>
<keyword evidence="5" id="KW-0113">Calvin cycle</keyword>
<dbReference type="RefSeq" id="WP_069410795.1">
    <property type="nucleotide sequence ID" value="NZ_DBFYTW010000288.1"/>
</dbReference>
<evidence type="ECO:0000256" key="2">
    <source>
        <dbReference type="ARBA" id="ARBA00009719"/>
    </source>
</evidence>
<dbReference type="InterPro" id="IPR006082">
    <property type="entry name" value="PRK"/>
</dbReference>
<keyword evidence="12" id="KW-1133">Transmembrane helix</keyword>
<protein>
    <recommendedName>
        <fullName evidence="3 11">Phosphoribulokinase</fullName>
        <ecNumber evidence="3 11">2.7.1.19</ecNumber>
    </recommendedName>
</protein>
<evidence type="ECO:0000256" key="9">
    <source>
        <dbReference type="ARBA" id="ARBA00022840"/>
    </source>
</evidence>
<feature type="transmembrane region" description="Helical" evidence="12">
    <location>
        <begin position="104"/>
        <end position="125"/>
    </location>
</feature>
<name>A0ABX3AAL8_9FIRM</name>
<keyword evidence="6" id="KW-0808">Transferase</keyword>
<dbReference type="InterPro" id="IPR006083">
    <property type="entry name" value="PRK/URK"/>
</dbReference>
<evidence type="ECO:0000256" key="4">
    <source>
        <dbReference type="ARBA" id="ARBA00022531"/>
    </source>
</evidence>
<dbReference type="SUPFAM" id="SSF52540">
    <property type="entry name" value="P-loop containing nucleoside triphosphate hydrolases"/>
    <property type="match status" value="1"/>
</dbReference>
<keyword evidence="4" id="KW-0602">Photosynthesis</keyword>
<dbReference type="InterPro" id="IPR027417">
    <property type="entry name" value="P-loop_NTPase"/>
</dbReference>
<feature type="transmembrane region" description="Helical" evidence="12">
    <location>
        <begin position="176"/>
        <end position="200"/>
    </location>
</feature>
<feature type="transmembrane region" description="Helical" evidence="12">
    <location>
        <begin position="131"/>
        <end position="147"/>
    </location>
</feature>
<dbReference type="EC" id="2.7.1.19" evidence="3 11"/>